<feature type="compositionally biased region" description="Pro residues" evidence="1">
    <location>
        <begin position="125"/>
        <end position="135"/>
    </location>
</feature>
<feature type="region of interest" description="Disordered" evidence="1">
    <location>
        <begin position="341"/>
        <end position="380"/>
    </location>
</feature>
<feature type="compositionally biased region" description="Polar residues" evidence="1">
    <location>
        <begin position="85"/>
        <end position="119"/>
    </location>
</feature>
<name>A0ABQ9XX08_9EUKA</name>
<proteinExistence type="predicted"/>
<evidence type="ECO:0000313" key="2">
    <source>
        <dbReference type="EMBL" id="KAK2956002.1"/>
    </source>
</evidence>
<keyword evidence="3" id="KW-1185">Reference proteome</keyword>
<comment type="caution">
    <text evidence="2">The sequence shown here is derived from an EMBL/GenBank/DDBJ whole genome shotgun (WGS) entry which is preliminary data.</text>
</comment>
<feature type="region of interest" description="Disordered" evidence="1">
    <location>
        <begin position="1"/>
        <end position="31"/>
    </location>
</feature>
<gene>
    <name evidence="2" type="ORF">BLNAU_8978</name>
</gene>
<protein>
    <submittedName>
        <fullName evidence="2">Uncharacterized protein</fullName>
    </submittedName>
</protein>
<feature type="region of interest" description="Disordered" evidence="1">
    <location>
        <begin position="67"/>
        <end position="184"/>
    </location>
</feature>
<sequence length="637" mass="70927">MWATSSRSGPIEKSGSSVAQPLAGGDHDIRSRWCTQSSSTYKWNKPMTERKLHHSTARHTFPIKREFREFKDEEEPFDQERSYTPVMSRSMKSANDTRGSQTAPAIQRFSTGFSTNNPSHYKPPGYDPTPRPRALPPNLQQAAKVSRRLELEGDVFGSMSRTTYTKPPVPQPDAPEGVSMEPSGYSKNATCFYADELQRADREDTMKQRGGYSPAATMNAEMKLQAKKQNQIDAENDFRGPARFSTTYRAFHSKPVKSRGLTLTASNPYATETTQLAVGAPGDSGFSHSVVPLRSHTFSAEEAEAAQPSEEYIKQLHNLPKVEEEKTKQQNQLLDDALFYDKHPDQPRNFATKPPTISQLAFRRPPRATGSEAVPTDCRYDPTGYTLNQRPSLNKPLGSGALEDDGGMGHEFEALSAQQLAKTRETDPMEYEYLRNGPKMQSVYRSSFVNHSQAANRERAMRTRQFGGTGGLGASTALYTTAPPGSFEATREEKVGTMRDRHRGLGSGMTVPNQVKEGSGFTSNNFPIYRTQVGKPEPVFLTPQQQTRALSSQKLDFEGDVRTTMYRSDFKSPQQQIRDKYNLMQNTSPGAATRGAPTINRLALPEDYIPSSAEIEPSGFTRSIQPNPVLRAFTNEE</sequence>
<feature type="compositionally biased region" description="Polar residues" evidence="1">
    <location>
        <begin position="1"/>
        <end position="19"/>
    </location>
</feature>
<organism evidence="2 3">
    <name type="scientific">Blattamonas nauphoetae</name>
    <dbReference type="NCBI Taxonomy" id="2049346"/>
    <lineage>
        <taxon>Eukaryota</taxon>
        <taxon>Metamonada</taxon>
        <taxon>Preaxostyla</taxon>
        <taxon>Oxymonadida</taxon>
        <taxon>Blattamonas</taxon>
    </lineage>
</organism>
<accession>A0ABQ9XX08</accession>
<reference evidence="2 3" key="1">
    <citation type="journal article" date="2022" name="bioRxiv">
        <title>Genomics of Preaxostyla Flagellates Illuminates Evolutionary Transitions and the Path Towards Mitochondrial Loss.</title>
        <authorList>
            <person name="Novak L.V.F."/>
            <person name="Treitli S.C."/>
            <person name="Pyrih J."/>
            <person name="Halakuc P."/>
            <person name="Pipaliya S.V."/>
            <person name="Vacek V."/>
            <person name="Brzon O."/>
            <person name="Soukal P."/>
            <person name="Eme L."/>
            <person name="Dacks J.B."/>
            <person name="Karnkowska A."/>
            <person name="Elias M."/>
            <person name="Hampl V."/>
        </authorList>
    </citation>
    <scope>NUCLEOTIDE SEQUENCE [LARGE SCALE GENOMIC DNA]</scope>
    <source>
        <strain evidence="2">NAU3</strain>
        <tissue evidence="2">Gut</tissue>
    </source>
</reference>
<dbReference type="EMBL" id="JARBJD010000060">
    <property type="protein sequence ID" value="KAK2956002.1"/>
    <property type="molecule type" value="Genomic_DNA"/>
</dbReference>
<evidence type="ECO:0000256" key="1">
    <source>
        <dbReference type="SAM" id="MobiDB-lite"/>
    </source>
</evidence>
<evidence type="ECO:0000313" key="3">
    <source>
        <dbReference type="Proteomes" id="UP001281761"/>
    </source>
</evidence>
<dbReference type="Proteomes" id="UP001281761">
    <property type="component" value="Unassembled WGS sequence"/>
</dbReference>